<gene>
    <name evidence="2" type="ORF">GPJ59_02590</name>
</gene>
<dbReference type="PRINTS" id="PR00412">
    <property type="entry name" value="EPOXHYDRLASE"/>
</dbReference>
<comment type="caution">
    <text evidence="2">The sequence shown here is derived from an EMBL/GenBank/DDBJ whole genome shotgun (WGS) entry which is preliminary data.</text>
</comment>
<name>A0ABS6YZ97_9ACTN</name>
<evidence type="ECO:0000313" key="3">
    <source>
        <dbReference type="Proteomes" id="UP000812013"/>
    </source>
</evidence>
<dbReference type="Proteomes" id="UP000812013">
    <property type="component" value="Unassembled WGS sequence"/>
</dbReference>
<dbReference type="Pfam" id="PF00561">
    <property type="entry name" value="Abhydrolase_1"/>
    <property type="match status" value="1"/>
</dbReference>
<keyword evidence="3" id="KW-1185">Reference proteome</keyword>
<dbReference type="InterPro" id="IPR000639">
    <property type="entry name" value="Epox_hydrolase-like"/>
</dbReference>
<dbReference type="InterPro" id="IPR000073">
    <property type="entry name" value="AB_hydrolase_1"/>
</dbReference>
<dbReference type="PANTHER" id="PTHR43798:SF24">
    <property type="entry name" value="CIS-3-ALKYL-4-ALKYLOXETAN-2-ONE DECARBOXYLASE"/>
    <property type="match status" value="1"/>
</dbReference>
<dbReference type="SUPFAM" id="SSF53474">
    <property type="entry name" value="alpha/beta-Hydrolases"/>
    <property type="match status" value="1"/>
</dbReference>
<protein>
    <submittedName>
        <fullName evidence="2">Haloalkane dehalogenase</fullName>
    </submittedName>
</protein>
<accession>A0ABS6YZ97</accession>
<evidence type="ECO:0000259" key="1">
    <source>
        <dbReference type="Pfam" id="PF00561"/>
    </source>
</evidence>
<dbReference type="InterPro" id="IPR050266">
    <property type="entry name" value="AB_hydrolase_sf"/>
</dbReference>
<dbReference type="InterPro" id="IPR029058">
    <property type="entry name" value="AB_hydrolase_fold"/>
</dbReference>
<proteinExistence type="predicted"/>
<dbReference type="PANTHER" id="PTHR43798">
    <property type="entry name" value="MONOACYLGLYCEROL LIPASE"/>
    <property type="match status" value="1"/>
</dbReference>
<dbReference type="RefSeq" id="WP_219664691.1">
    <property type="nucleotide sequence ID" value="NZ_WTFF01000008.1"/>
</dbReference>
<feature type="domain" description="AB hydrolase-1" evidence="1">
    <location>
        <begin position="35"/>
        <end position="274"/>
    </location>
</feature>
<reference evidence="2 3" key="1">
    <citation type="submission" date="2019-12" db="EMBL/GenBank/DDBJ databases">
        <title>Genome sequence of Streptomyces bambusae.</title>
        <authorList>
            <person name="Bansal K."/>
            <person name="Choksket S."/>
            <person name="Korpole S."/>
            <person name="Patil P.B."/>
        </authorList>
    </citation>
    <scope>NUCLEOTIDE SEQUENCE [LARGE SCALE GENOMIC DNA]</scope>
    <source>
        <strain evidence="2 3">SK60</strain>
    </source>
</reference>
<dbReference type="PRINTS" id="PR00111">
    <property type="entry name" value="ABHYDROLASE"/>
</dbReference>
<organism evidence="2 3">
    <name type="scientific">Streptomyces bambusae</name>
    <dbReference type="NCBI Taxonomy" id="1550616"/>
    <lineage>
        <taxon>Bacteria</taxon>
        <taxon>Bacillati</taxon>
        <taxon>Actinomycetota</taxon>
        <taxon>Actinomycetes</taxon>
        <taxon>Kitasatosporales</taxon>
        <taxon>Streptomycetaceae</taxon>
        <taxon>Streptomyces</taxon>
    </lineage>
</organism>
<dbReference type="EMBL" id="WTFF01000008">
    <property type="protein sequence ID" value="MBW5480810.1"/>
    <property type="molecule type" value="Genomic_DNA"/>
</dbReference>
<sequence length="286" mass="32211">MMIDFVPDSSLYPFESRWFDSSAGRVHYIDEGTGPPIVFCHGSPTWSFLYRHIVKGLRGRYRCIAVDYLGFGLSERPAGFSYTISEHITVVGELIDHLQLDDFVLMGQDWGGPIGLGAATTRADRVKGIVLGNTAFWPIEPLANRAFSVIMSSRPMQRRILEQNLLVEQFLLGKAGPTLTAAEADHYRMVQPTKEARRGLTVMPREIRAARPLLEKLAQDVPARLGDKPTLAMWGMRDMVFRPKACIPRIRSSFTELDIVELRQAKHFIQEDAPDQIAAAIIERFP</sequence>
<dbReference type="NCBIfam" id="NF002873">
    <property type="entry name" value="PRK03204.1"/>
    <property type="match status" value="1"/>
</dbReference>
<evidence type="ECO:0000313" key="2">
    <source>
        <dbReference type="EMBL" id="MBW5480810.1"/>
    </source>
</evidence>
<dbReference type="Gene3D" id="3.40.50.1820">
    <property type="entry name" value="alpha/beta hydrolase"/>
    <property type="match status" value="1"/>
</dbReference>